<dbReference type="InterPro" id="IPR002347">
    <property type="entry name" value="SDR_fam"/>
</dbReference>
<dbReference type="Pfam" id="PF00106">
    <property type="entry name" value="adh_short"/>
    <property type="match status" value="1"/>
</dbReference>
<dbReference type="AlphaFoldDB" id="A0A432MJH8"/>
<evidence type="ECO:0000259" key="2">
    <source>
        <dbReference type="SMART" id="SM00822"/>
    </source>
</evidence>
<dbReference type="SMART" id="SM00822">
    <property type="entry name" value="PKS_KR"/>
    <property type="match status" value="1"/>
</dbReference>
<dbReference type="GO" id="GO:0008202">
    <property type="term" value="P:steroid metabolic process"/>
    <property type="evidence" value="ECO:0007669"/>
    <property type="project" value="TreeGrafter"/>
</dbReference>
<keyword evidence="4" id="KW-1185">Reference proteome</keyword>
<dbReference type="InterPro" id="IPR020904">
    <property type="entry name" value="Sc_DH/Rdtase_CS"/>
</dbReference>
<comment type="caution">
    <text evidence="3">The sequence shown here is derived from an EMBL/GenBank/DDBJ whole genome shotgun (WGS) entry which is preliminary data.</text>
</comment>
<dbReference type="PANTHER" id="PTHR43313">
    <property type="entry name" value="SHORT-CHAIN DEHYDROGENASE/REDUCTASE FAMILY 9C"/>
    <property type="match status" value="1"/>
</dbReference>
<dbReference type="PROSITE" id="PS00061">
    <property type="entry name" value="ADH_SHORT"/>
    <property type="match status" value="1"/>
</dbReference>
<organism evidence="3 4">
    <name type="scientific">Tautonia sociabilis</name>
    <dbReference type="NCBI Taxonomy" id="2080755"/>
    <lineage>
        <taxon>Bacteria</taxon>
        <taxon>Pseudomonadati</taxon>
        <taxon>Planctomycetota</taxon>
        <taxon>Planctomycetia</taxon>
        <taxon>Isosphaerales</taxon>
        <taxon>Isosphaeraceae</taxon>
        <taxon>Tautonia</taxon>
    </lineage>
</organism>
<reference evidence="3 4" key="2">
    <citation type="submission" date="2019-01" db="EMBL/GenBank/DDBJ databases">
        <title>Tautonia sociabilis, a novel thermotolerant planctomycete of Isosphaeraceae family, isolated from a 4000 m deep subterranean habitat.</title>
        <authorList>
            <person name="Kovaleva O.L."/>
            <person name="Elcheninov A.G."/>
            <person name="Van Heerden E."/>
            <person name="Toshchakov S.V."/>
            <person name="Novikov A."/>
            <person name="Bonch-Osmolovskaya E.A."/>
            <person name="Kublanov I.V."/>
        </authorList>
    </citation>
    <scope>NUCLEOTIDE SEQUENCE [LARGE SCALE GENOMIC DNA]</scope>
    <source>
        <strain evidence="3 4">GM2012</strain>
    </source>
</reference>
<dbReference type="SUPFAM" id="SSF51735">
    <property type="entry name" value="NAD(P)-binding Rossmann-fold domains"/>
    <property type="match status" value="1"/>
</dbReference>
<gene>
    <name evidence="3" type="ORF">TsocGM_13100</name>
</gene>
<dbReference type="Gene3D" id="3.40.50.720">
    <property type="entry name" value="NAD(P)-binding Rossmann-like Domain"/>
    <property type="match status" value="1"/>
</dbReference>
<accession>A0A432MJH8</accession>
<evidence type="ECO:0000313" key="4">
    <source>
        <dbReference type="Proteomes" id="UP000280296"/>
    </source>
</evidence>
<dbReference type="PRINTS" id="PR00080">
    <property type="entry name" value="SDRFAMILY"/>
</dbReference>
<dbReference type="InterPro" id="IPR036291">
    <property type="entry name" value="NAD(P)-bd_dom_sf"/>
</dbReference>
<dbReference type="GO" id="GO:0016491">
    <property type="term" value="F:oxidoreductase activity"/>
    <property type="evidence" value="ECO:0007669"/>
    <property type="project" value="TreeGrafter"/>
</dbReference>
<comment type="similarity">
    <text evidence="1">Belongs to the short-chain dehydrogenases/reductases (SDR) family.</text>
</comment>
<reference evidence="3 4" key="1">
    <citation type="submission" date="2018-12" db="EMBL/GenBank/DDBJ databases">
        <authorList>
            <person name="Toschakov S.V."/>
        </authorList>
    </citation>
    <scope>NUCLEOTIDE SEQUENCE [LARGE SCALE GENOMIC DNA]</scope>
    <source>
        <strain evidence="3 4">GM2012</strain>
    </source>
</reference>
<name>A0A432MJH8_9BACT</name>
<dbReference type="EMBL" id="RYZH01000023">
    <property type="protein sequence ID" value="RUL87335.1"/>
    <property type="molecule type" value="Genomic_DNA"/>
</dbReference>
<dbReference type="PANTHER" id="PTHR43313:SF1">
    <property type="entry name" value="3BETA-HYDROXYSTEROID DEHYDROGENASE DHS-16"/>
    <property type="match status" value="1"/>
</dbReference>
<proteinExistence type="inferred from homology"/>
<dbReference type="OrthoDB" id="9775296at2"/>
<dbReference type="InterPro" id="IPR057326">
    <property type="entry name" value="KR_dom"/>
</dbReference>
<sequence length="293" mass="31119">MDGGRAVVVTGASSGIGRATAEVLAGRGVLVFAGVRRQEDARSLSEALGERVVPVMLDVTDPGSIAGAAEEVDRRLGGRTLFGLVNNAGVAIPGPLSYQPMEEIRLQFEVNLFGALAVSRAFLPLLGADRSRIGAPGRIVNVSSVGGKIAAPFVGAYAAAKHALEGMGESLRRELMAFGIDVIVVAPGAVVTPIWEKADRADLSRYDRTPLAGPLRAFREFALWESRRGYPPERIGEAILSALTARRPRARYAVVPGRPWNWTLPMLLPTRLVDRIIAAQLGLSPRTSGAPGR</sequence>
<dbReference type="CDD" id="cd05374">
    <property type="entry name" value="17beta-HSD-like_SDR_c"/>
    <property type="match status" value="1"/>
</dbReference>
<dbReference type="Proteomes" id="UP000280296">
    <property type="component" value="Unassembled WGS sequence"/>
</dbReference>
<feature type="domain" description="Ketoreductase" evidence="2">
    <location>
        <begin position="5"/>
        <end position="186"/>
    </location>
</feature>
<protein>
    <submittedName>
        <fullName evidence="3">SDR family oxidoreductase</fullName>
    </submittedName>
</protein>
<evidence type="ECO:0000256" key="1">
    <source>
        <dbReference type="RuleBase" id="RU000363"/>
    </source>
</evidence>
<dbReference type="PRINTS" id="PR00081">
    <property type="entry name" value="GDHRDH"/>
</dbReference>
<evidence type="ECO:0000313" key="3">
    <source>
        <dbReference type="EMBL" id="RUL87335.1"/>
    </source>
</evidence>